<organism evidence="1 2">
    <name type="scientific">Senna tora</name>
    <dbReference type="NCBI Taxonomy" id="362788"/>
    <lineage>
        <taxon>Eukaryota</taxon>
        <taxon>Viridiplantae</taxon>
        <taxon>Streptophyta</taxon>
        <taxon>Embryophyta</taxon>
        <taxon>Tracheophyta</taxon>
        <taxon>Spermatophyta</taxon>
        <taxon>Magnoliopsida</taxon>
        <taxon>eudicotyledons</taxon>
        <taxon>Gunneridae</taxon>
        <taxon>Pentapetalae</taxon>
        <taxon>rosids</taxon>
        <taxon>fabids</taxon>
        <taxon>Fabales</taxon>
        <taxon>Fabaceae</taxon>
        <taxon>Caesalpinioideae</taxon>
        <taxon>Cassia clade</taxon>
        <taxon>Senna</taxon>
    </lineage>
</organism>
<dbReference type="EMBL" id="JAAIUW010000007">
    <property type="protein sequence ID" value="KAF7824173.1"/>
    <property type="molecule type" value="Genomic_DNA"/>
</dbReference>
<name>A0A834TL07_9FABA</name>
<protein>
    <submittedName>
        <fullName evidence="1">Protein phosphatase 2C 57 isoform X1</fullName>
    </submittedName>
</protein>
<accession>A0A834TL07</accession>
<evidence type="ECO:0000313" key="1">
    <source>
        <dbReference type="EMBL" id="KAF7824173.1"/>
    </source>
</evidence>
<dbReference type="AlphaFoldDB" id="A0A834TL07"/>
<sequence length="122" mass="13413">MTSKNFEVCYCLKDSPKANKDLLGMITTEEDRLSKRGGKKSTVEQIKEVGDDDNDDVRLLGFFFGEVVLEAIESGKNGGDELYKECLAAPQGGLLLARTYFQTIKAALQEAFANADASLLKR</sequence>
<comment type="caution">
    <text evidence="1">The sequence shown here is derived from an EMBL/GenBank/DDBJ whole genome shotgun (WGS) entry which is preliminary data.</text>
</comment>
<keyword evidence="2" id="KW-1185">Reference proteome</keyword>
<dbReference type="Proteomes" id="UP000634136">
    <property type="component" value="Unassembled WGS sequence"/>
</dbReference>
<evidence type="ECO:0000313" key="2">
    <source>
        <dbReference type="Proteomes" id="UP000634136"/>
    </source>
</evidence>
<dbReference type="OrthoDB" id="10264738at2759"/>
<proteinExistence type="predicted"/>
<gene>
    <name evidence="1" type="ORF">G2W53_022317</name>
</gene>
<reference evidence="1" key="1">
    <citation type="submission" date="2020-09" db="EMBL/GenBank/DDBJ databases">
        <title>Genome-Enabled Discovery of Anthraquinone Biosynthesis in Senna tora.</title>
        <authorList>
            <person name="Kang S.-H."/>
            <person name="Pandey R.P."/>
            <person name="Lee C.-M."/>
            <person name="Sim J.-S."/>
            <person name="Jeong J.-T."/>
            <person name="Choi B.-S."/>
            <person name="Jung M."/>
            <person name="Ginzburg D."/>
            <person name="Zhao K."/>
            <person name="Won S.Y."/>
            <person name="Oh T.-J."/>
            <person name="Yu Y."/>
            <person name="Kim N.-H."/>
            <person name="Lee O.R."/>
            <person name="Lee T.-H."/>
            <person name="Bashyal P."/>
            <person name="Kim T.-S."/>
            <person name="Lee W.-H."/>
            <person name="Kawkins C."/>
            <person name="Kim C.-K."/>
            <person name="Kim J.S."/>
            <person name="Ahn B.O."/>
            <person name="Rhee S.Y."/>
            <person name="Sohng J.K."/>
        </authorList>
    </citation>
    <scope>NUCLEOTIDE SEQUENCE</scope>
    <source>
        <tissue evidence="1">Leaf</tissue>
    </source>
</reference>